<evidence type="ECO:0000256" key="1">
    <source>
        <dbReference type="SAM" id="MobiDB-lite"/>
    </source>
</evidence>
<keyword evidence="3" id="KW-1185">Reference proteome</keyword>
<dbReference type="CDD" id="cd22997">
    <property type="entry name" value="GT_LH"/>
    <property type="match status" value="1"/>
</dbReference>
<organism evidence="2 3">
    <name type="scientific">Didymella heteroderae</name>
    <dbReference type="NCBI Taxonomy" id="1769908"/>
    <lineage>
        <taxon>Eukaryota</taxon>
        <taxon>Fungi</taxon>
        <taxon>Dikarya</taxon>
        <taxon>Ascomycota</taxon>
        <taxon>Pezizomycotina</taxon>
        <taxon>Dothideomycetes</taxon>
        <taxon>Pleosporomycetidae</taxon>
        <taxon>Pleosporales</taxon>
        <taxon>Pleosporineae</taxon>
        <taxon>Didymellaceae</taxon>
        <taxon>Didymella</taxon>
    </lineage>
</organism>
<sequence length="714" mass="81928">MAGDSMLPMPTSPRQTPAELGGAALQWFCSRRGRTLLFSTVFLVLTLGLTGVRHSETITAQYHALSEYQWRPYLPSIPKLTKTSFKAPSNTTLQLENGEIDHLPPKLEKSTPNFHLLMTSEKDSDDFCKSTLSAMLLSYPPPTGVNLYQTFVRPGHKEWQTLSGIKEYLHNEKLVHDEDLLLIVDGQGTWFQLPSDVIIKQYEAVVEYANARLLKKYGLDENKRQRFNQTVVFGAEKNCEGDAESCKYAPESILPHDLYGADIENNNKKVIPAKYLNSRVVMGPAQDLRILFDAALKRFQNDNSEKQTMQSVLASMFGEQQLRRDAALKESKSASTKLREWVGKTSKEHFAAERRLELANATIRPEKTHEYSIGLDYTHTLFQPLALTHSGELLPLKHDNSTNLSLYRHPGTITPHLSLPPTLLASKLPFWTPNLYLHNPSPETNKPAYIDRLDYDFDLDQLPDRHTPWADIPLIQNTYTGAVPGLVLRPIRDSKTSSLSSNQMSFNTLWYAKYKRALLRQYFRTPQSPNGYHNSVVGGDRFWDQRGGRGGVWTSKEQIWLPWGEVDGVCGTLAHLKQVFDDGRGVWMHELEDDNEGRRVNDEQEYKKKLEEKKQMAKEKEREQVQKAAEKAKMEHEQAERANRNKERIEEEESQRKADKEHKQSENERLAAIDKANKLSFEAEQRKKKMEEFEETRNIDTSRSSLRRTKRWAA</sequence>
<feature type="region of interest" description="Disordered" evidence="1">
    <location>
        <begin position="611"/>
        <end position="714"/>
    </location>
</feature>
<dbReference type="Proteomes" id="UP000758155">
    <property type="component" value="Unassembled WGS sequence"/>
</dbReference>
<proteinExistence type="predicted"/>
<dbReference type="AlphaFoldDB" id="A0A9P5BXG6"/>
<gene>
    <name evidence="2" type="ORF">E8E12_004594</name>
</gene>
<accession>A0A9P5BXG6</accession>
<feature type="compositionally biased region" description="Basic and acidic residues" evidence="1">
    <location>
        <begin position="611"/>
        <end position="700"/>
    </location>
</feature>
<dbReference type="PANTHER" id="PTHR36587:SF2">
    <property type="entry name" value="EXPRESSION SITE-ASSOCIATED GENE 3 (ESAG3)-LIKE PROTEIN"/>
    <property type="match status" value="1"/>
</dbReference>
<feature type="compositionally biased region" description="Basic residues" evidence="1">
    <location>
        <begin position="705"/>
        <end position="714"/>
    </location>
</feature>
<dbReference type="EMBL" id="SWKV01000066">
    <property type="protein sequence ID" value="KAF3034604.1"/>
    <property type="molecule type" value="Genomic_DNA"/>
</dbReference>
<dbReference type="OrthoDB" id="422736at2759"/>
<reference evidence="2" key="1">
    <citation type="submission" date="2019-04" db="EMBL/GenBank/DDBJ databases">
        <title>Sequencing of skin fungus with MAO and IRED activity.</title>
        <authorList>
            <person name="Marsaioli A.J."/>
            <person name="Bonatto J.M.C."/>
            <person name="Reis Junior O."/>
        </authorList>
    </citation>
    <scope>NUCLEOTIDE SEQUENCE</scope>
    <source>
        <strain evidence="2">28M1</strain>
    </source>
</reference>
<evidence type="ECO:0000313" key="2">
    <source>
        <dbReference type="EMBL" id="KAF3034604.1"/>
    </source>
</evidence>
<name>A0A9P5BXG6_9PLEO</name>
<comment type="caution">
    <text evidence="2">The sequence shown here is derived from an EMBL/GenBank/DDBJ whole genome shotgun (WGS) entry which is preliminary data.</text>
</comment>
<protein>
    <submittedName>
        <fullName evidence="2">Uncharacterized protein</fullName>
    </submittedName>
</protein>
<evidence type="ECO:0000313" key="3">
    <source>
        <dbReference type="Proteomes" id="UP000758155"/>
    </source>
</evidence>
<dbReference type="PANTHER" id="PTHR36587">
    <property type="entry name" value="EXPRESSION SITE-ASSOCIATED GENE 3 (ESAG3)-LIKE PROTEIN"/>
    <property type="match status" value="1"/>
</dbReference>